<dbReference type="InterPro" id="IPR052729">
    <property type="entry name" value="Acyl/Acetyltrans_Enzymes"/>
</dbReference>
<dbReference type="Gene3D" id="3.40.630.90">
    <property type="match status" value="1"/>
</dbReference>
<gene>
    <name evidence="3" type="ORF">NBRC116598_40000</name>
</gene>
<dbReference type="RefSeq" id="WP_353402449.1">
    <property type="nucleotide sequence ID" value="NZ_BAABWU010000024.1"/>
</dbReference>
<dbReference type="Pfam" id="PF18014">
    <property type="entry name" value="Acetyltransf_18"/>
    <property type="match status" value="1"/>
</dbReference>
<feature type="compositionally biased region" description="Basic and acidic residues" evidence="1">
    <location>
        <begin position="1"/>
        <end position="17"/>
    </location>
</feature>
<dbReference type="PROSITE" id="PS51186">
    <property type="entry name" value="GNAT"/>
    <property type="match status" value="2"/>
</dbReference>
<sequence>MTAKDLGEQDESLRELKVSSPQQVRSDSHLKVDVFQAATREISLTDLSLLQELIVGVFWPHRDRDLEMLIQLGQGYLALDEIGRPLSSAMKFEMGSEFAMLGMMITAPRLQTRGTGRWMLAQIMEDCGARDLRLSATRAGYRLYKNAGFQPVATIRQQQGIARAIVPPPPLAHTDVRAVEERDWPELLELDTGAYGADRQTILQALQVKSDCIVAERAGQIAGYAMIRNFGRGQVIGPVVADSDALAIQLIAPLIQKRAGTFLRLDTPVEEGELTEFLSAAGLVLYDTVTEMYLGKQRRATTDAVLYGLAAHSLG</sequence>
<feature type="region of interest" description="Disordered" evidence="1">
    <location>
        <begin position="1"/>
        <end position="20"/>
    </location>
</feature>
<evidence type="ECO:0000259" key="2">
    <source>
        <dbReference type="PROSITE" id="PS51186"/>
    </source>
</evidence>
<dbReference type="SUPFAM" id="SSF55729">
    <property type="entry name" value="Acyl-CoA N-acyltransferases (Nat)"/>
    <property type="match status" value="1"/>
</dbReference>
<feature type="domain" description="N-acetyltransferase" evidence="2">
    <location>
        <begin position="37"/>
        <end position="172"/>
    </location>
</feature>
<accession>A0ABQ0ARS6</accession>
<dbReference type="InterPro" id="IPR000182">
    <property type="entry name" value="GNAT_dom"/>
</dbReference>
<dbReference type="Gene3D" id="3.40.630.30">
    <property type="match status" value="1"/>
</dbReference>
<protein>
    <submittedName>
        <fullName evidence="3">GNAT family N-acetyltransferase</fullName>
    </submittedName>
</protein>
<evidence type="ECO:0000256" key="1">
    <source>
        <dbReference type="SAM" id="MobiDB-lite"/>
    </source>
</evidence>
<proteinExistence type="predicted"/>
<organism evidence="3 4">
    <name type="scientific">Pseudophaeobacter arcticus</name>
    <dbReference type="NCBI Taxonomy" id="385492"/>
    <lineage>
        <taxon>Bacteria</taxon>
        <taxon>Pseudomonadati</taxon>
        <taxon>Pseudomonadota</taxon>
        <taxon>Alphaproteobacteria</taxon>
        <taxon>Rhodobacterales</taxon>
        <taxon>Paracoccaceae</taxon>
        <taxon>Pseudophaeobacter</taxon>
    </lineage>
</organism>
<evidence type="ECO:0000313" key="4">
    <source>
        <dbReference type="Proteomes" id="UP001441944"/>
    </source>
</evidence>
<dbReference type="PANTHER" id="PTHR47237">
    <property type="entry name" value="SLL0310 PROTEIN"/>
    <property type="match status" value="1"/>
</dbReference>
<keyword evidence="4" id="KW-1185">Reference proteome</keyword>
<reference evidence="3 4" key="1">
    <citation type="submission" date="2024-04" db="EMBL/GenBank/DDBJ databases">
        <title>Draft genome sequence of Pseudophaeobacter arcticus NBRC 116598.</title>
        <authorList>
            <person name="Miyakawa T."/>
            <person name="Kusuya Y."/>
            <person name="Miura T."/>
        </authorList>
    </citation>
    <scope>NUCLEOTIDE SEQUENCE [LARGE SCALE GENOMIC DNA]</scope>
    <source>
        <strain evidence="3 4">SU-CL00105</strain>
    </source>
</reference>
<dbReference type="EMBL" id="BAABWU010000024">
    <property type="protein sequence ID" value="GAA6198555.1"/>
    <property type="molecule type" value="Genomic_DNA"/>
</dbReference>
<feature type="domain" description="N-acetyltransferase" evidence="2">
    <location>
        <begin position="174"/>
        <end position="312"/>
    </location>
</feature>
<dbReference type="InterPro" id="IPR041496">
    <property type="entry name" value="YitH/HolE_GNAT"/>
</dbReference>
<dbReference type="Proteomes" id="UP001441944">
    <property type="component" value="Unassembled WGS sequence"/>
</dbReference>
<name>A0ABQ0ARS6_9RHOB</name>
<dbReference type="PANTHER" id="PTHR47237:SF2">
    <property type="entry name" value="BLL4206 PROTEIN"/>
    <property type="match status" value="1"/>
</dbReference>
<evidence type="ECO:0000313" key="3">
    <source>
        <dbReference type="EMBL" id="GAA6198555.1"/>
    </source>
</evidence>
<comment type="caution">
    <text evidence="3">The sequence shown here is derived from an EMBL/GenBank/DDBJ whole genome shotgun (WGS) entry which is preliminary data.</text>
</comment>
<dbReference type="InterPro" id="IPR016181">
    <property type="entry name" value="Acyl_CoA_acyltransferase"/>
</dbReference>